<keyword evidence="1" id="KW-0548">Nucleotidyltransferase</keyword>
<comment type="caution">
    <text evidence="1">The sequence shown here is derived from an EMBL/GenBank/DDBJ whole genome shotgun (WGS) entry which is preliminary data.</text>
</comment>
<accession>A0A5B6VKG0</accession>
<gene>
    <name evidence="1" type="ORF">EPI10_015386</name>
</gene>
<keyword evidence="1" id="KW-0695">RNA-directed DNA polymerase</keyword>
<dbReference type="SUPFAM" id="SSF56219">
    <property type="entry name" value="DNase I-like"/>
    <property type="match status" value="1"/>
</dbReference>
<keyword evidence="1" id="KW-0808">Transferase</keyword>
<dbReference type="OrthoDB" id="999895at2759"/>
<dbReference type="EMBL" id="SMMG02000006">
    <property type="protein sequence ID" value="KAA3469616.1"/>
    <property type="molecule type" value="Genomic_DNA"/>
</dbReference>
<organism evidence="1 2">
    <name type="scientific">Gossypium australe</name>
    <dbReference type="NCBI Taxonomy" id="47621"/>
    <lineage>
        <taxon>Eukaryota</taxon>
        <taxon>Viridiplantae</taxon>
        <taxon>Streptophyta</taxon>
        <taxon>Embryophyta</taxon>
        <taxon>Tracheophyta</taxon>
        <taxon>Spermatophyta</taxon>
        <taxon>Magnoliopsida</taxon>
        <taxon>eudicotyledons</taxon>
        <taxon>Gunneridae</taxon>
        <taxon>Pentapetalae</taxon>
        <taxon>rosids</taxon>
        <taxon>malvids</taxon>
        <taxon>Malvales</taxon>
        <taxon>Malvaceae</taxon>
        <taxon>Malvoideae</taxon>
        <taxon>Gossypium</taxon>
    </lineage>
</organism>
<reference evidence="2" key="1">
    <citation type="journal article" date="2019" name="Plant Biotechnol. J.">
        <title>Genome sequencing of the Australian wild diploid species Gossypium australe highlights disease resistance and delayed gland morphogenesis.</title>
        <authorList>
            <person name="Cai Y."/>
            <person name="Cai X."/>
            <person name="Wang Q."/>
            <person name="Wang P."/>
            <person name="Zhang Y."/>
            <person name="Cai C."/>
            <person name="Xu Y."/>
            <person name="Wang K."/>
            <person name="Zhou Z."/>
            <person name="Wang C."/>
            <person name="Geng S."/>
            <person name="Li B."/>
            <person name="Dong Q."/>
            <person name="Hou Y."/>
            <person name="Wang H."/>
            <person name="Ai P."/>
            <person name="Liu Z."/>
            <person name="Yi F."/>
            <person name="Sun M."/>
            <person name="An G."/>
            <person name="Cheng J."/>
            <person name="Zhang Y."/>
            <person name="Shi Q."/>
            <person name="Xie Y."/>
            <person name="Shi X."/>
            <person name="Chang Y."/>
            <person name="Huang F."/>
            <person name="Chen Y."/>
            <person name="Hong S."/>
            <person name="Mi L."/>
            <person name="Sun Q."/>
            <person name="Zhang L."/>
            <person name="Zhou B."/>
            <person name="Peng R."/>
            <person name="Zhang X."/>
            <person name="Liu F."/>
        </authorList>
    </citation>
    <scope>NUCLEOTIDE SEQUENCE [LARGE SCALE GENOMIC DNA]</scope>
    <source>
        <strain evidence="2">cv. PA1801</strain>
    </source>
</reference>
<dbReference type="Gene3D" id="3.60.10.10">
    <property type="entry name" value="Endonuclease/exonuclease/phosphatase"/>
    <property type="match status" value="1"/>
</dbReference>
<dbReference type="PANTHER" id="PTHR33710">
    <property type="entry name" value="BNAC02G09200D PROTEIN"/>
    <property type="match status" value="1"/>
</dbReference>
<name>A0A5B6VKG0_9ROSI</name>
<dbReference type="GO" id="GO:0003964">
    <property type="term" value="F:RNA-directed DNA polymerase activity"/>
    <property type="evidence" value="ECO:0007669"/>
    <property type="project" value="UniProtKB-KW"/>
</dbReference>
<dbReference type="AlphaFoldDB" id="A0A5B6VKG0"/>
<proteinExistence type="predicted"/>
<sequence>MEREMADLHIDDGEEEAWVILSGPCTQDSFYKLCLLKDGEDPKLWGQFLSNQDSSWNEGDRVGLVPIFEGTTEEGNYHSELGFRGGLSLGWKEDKNFTWEMGNLPETNIKERLDRSIANSEWLKLFPEYSIQHLSHSFSDHCSILIQIKQEALRLRRKWFRFEAWWAMKESCKEEVKRLWTLSKGSLIERLDIVGKGLQRWAIWIKKLRTNLSRKLIT</sequence>
<evidence type="ECO:0000313" key="2">
    <source>
        <dbReference type="Proteomes" id="UP000325315"/>
    </source>
</evidence>
<keyword evidence="2" id="KW-1185">Reference proteome</keyword>
<protein>
    <submittedName>
        <fullName evidence="1">Reverse transcriptase</fullName>
    </submittedName>
</protein>
<dbReference type="PANTHER" id="PTHR33710:SF62">
    <property type="entry name" value="DUF4283 DOMAIN PROTEIN"/>
    <property type="match status" value="1"/>
</dbReference>
<dbReference type="Proteomes" id="UP000325315">
    <property type="component" value="Unassembled WGS sequence"/>
</dbReference>
<evidence type="ECO:0000313" key="1">
    <source>
        <dbReference type="EMBL" id="KAA3469616.1"/>
    </source>
</evidence>
<dbReference type="InterPro" id="IPR036691">
    <property type="entry name" value="Endo/exonu/phosph_ase_sf"/>
</dbReference>